<dbReference type="InterPro" id="IPR053857">
    <property type="entry name" value="Csx1_CARF"/>
</dbReference>
<dbReference type="InterPro" id="IPR019016">
    <property type="entry name" value="Csx1-like_HEPN"/>
</dbReference>
<dbReference type="Pfam" id="PF22230">
    <property type="entry name" value="Csx1_CARF"/>
    <property type="match status" value="1"/>
</dbReference>
<gene>
    <name evidence="3" type="ORF">B9Q01_09780</name>
</gene>
<dbReference type="AlphaFoldDB" id="A0A2R6A691"/>
<dbReference type="Gene3D" id="3.40.50.10640">
    <property type="entry name" value="SSO1389-like"/>
    <property type="match status" value="1"/>
</dbReference>
<dbReference type="InterPro" id="IPR052875">
    <property type="entry name" value="CRISPR_assoc_ribonuclease"/>
</dbReference>
<comment type="caution">
    <text evidence="3">The sequence shown here is derived from an EMBL/GenBank/DDBJ whole genome shotgun (WGS) entry which is preliminary data.</text>
</comment>
<reference evidence="3 4" key="1">
    <citation type="submission" date="2017-04" db="EMBL/GenBank/DDBJ databases">
        <title>Novel microbial lineages endemic to geothermal iron-oxide mats fill important gaps in the evolutionary history of Archaea.</title>
        <authorList>
            <person name="Jay Z.J."/>
            <person name="Beam J.P."/>
            <person name="Dlakic M."/>
            <person name="Rusch D.B."/>
            <person name="Kozubal M.A."/>
            <person name="Inskeep W.P."/>
        </authorList>
    </citation>
    <scope>NUCLEOTIDE SEQUENCE [LARGE SCALE GENOMIC DNA]</scope>
    <source>
        <strain evidence="3">OSP_D</strain>
    </source>
</reference>
<proteinExistence type="predicted"/>
<dbReference type="InterPro" id="IPR027419">
    <property type="entry name" value="CRISPR-assoc_Csx1_C"/>
</dbReference>
<evidence type="ECO:0000313" key="4">
    <source>
        <dbReference type="Proteomes" id="UP000240880"/>
    </source>
</evidence>
<dbReference type="Pfam" id="PF09455">
    <property type="entry name" value="Csx1_HEPN"/>
    <property type="match status" value="1"/>
</dbReference>
<dbReference type="SUPFAM" id="SSF160980">
    <property type="entry name" value="SSO1389-like"/>
    <property type="match status" value="1"/>
</dbReference>
<feature type="domain" description="CRISPR system endoribonuclease Csx1 CARF" evidence="2">
    <location>
        <begin position="7"/>
        <end position="201"/>
    </location>
</feature>
<evidence type="ECO:0000259" key="2">
    <source>
        <dbReference type="Pfam" id="PF22230"/>
    </source>
</evidence>
<accession>A0A2R6A691</accession>
<dbReference type="Proteomes" id="UP000240880">
    <property type="component" value="Unassembled WGS sequence"/>
</dbReference>
<dbReference type="Gene3D" id="1.10.3740.10">
    <property type="entry name" value="SSO1389-like domains"/>
    <property type="match status" value="1"/>
</dbReference>
<dbReference type="PANTHER" id="PTHR37169:SF1">
    <property type="entry name" value="CRISPR SYSTEM ENDORIBONUCLEASE CSX1"/>
    <property type="match status" value="1"/>
</dbReference>
<evidence type="ECO:0000313" key="3">
    <source>
        <dbReference type="EMBL" id="PSN81857.1"/>
    </source>
</evidence>
<dbReference type="EMBL" id="NEXC01000131">
    <property type="protein sequence ID" value="PSN81857.1"/>
    <property type="molecule type" value="Genomic_DNA"/>
</dbReference>
<organism evidence="3 4">
    <name type="scientific">Candidatus Marsarchaeota G1 archaeon OSP_D</name>
    <dbReference type="NCBI Taxonomy" id="1978155"/>
    <lineage>
        <taxon>Archaea</taxon>
        <taxon>Candidatus Marsarchaeota</taxon>
        <taxon>Candidatus Marsarchaeota group 1</taxon>
    </lineage>
</organism>
<protein>
    <recommendedName>
        <fullName evidence="5">CRISPR-associated protein</fullName>
    </recommendedName>
</protein>
<feature type="domain" description="CRISPR system endoribonuclease Csx1-like HEPN" evidence="1">
    <location>
        <begin position="367"/>
        <end position="421"/>
    </location>
</feature>
<evidence type="ECO:0008006" key="5">
    <source>
        <dbReference type="Google" id="ProtNLM"/>
    </source>
</evidence>
<evidence type="ECO:0000259" key="1">
    <source>
        <dbReference type="Pfam" id="PF09455"/>
    </source>
</evidence>
<dbReference type="PANTHER" id="PTHR37169">
    <property type="entry name" value="CRISPR SYSTEM ENDORIBONUCLEASE CSX1-RELATED"/>
    <property type="match status" value="1"/>
</dbReference>
<name>A0A2R6A691_9ARCH</name>
<sequence>MGQGKSLLITSIGNPLAYKPTTYSYQGKSKKGCVSSVVFDDVNTVFFVGLASFTDVQTKTQGACSSSKQNNECATEMLDVLKDYQGKKYNSYTQLENDAEEALQKYAENKFRNVHAIVIPPLGKPGENYTFRFPPDTASTMLLLKLYQKCGEDVFTRIVVDLTHGVNFLPTLCLKVAKLISEIMLVRSQDKVVIEAYNADPYKENVAEQEVNLVHREVVENLTYYTLLQEQKPVEGGDLRRLNQEDLRGLNPNQDEINKMHSASKYLLKTLAYPYPLALAYASEYFKKNSNLNELNTLVNRVLESVEWSDKTAKTQYKINTLSVFQIILAHEVSKKVSEIAEWCDGYTLNSVKDLAQLYKLVAKPYSILIEHEISEIEKRLKSDFKGTLGELYGDKDTSNQMDKRIMVAHAGFQKEFVYIEGGKVAYYHNNQKMDPKNDEHQKLLRGLISATF</sequence>